<evidence type="ECO:0000259" key="6">
    <source>
        <dbReference type="PROSITE" id="PS51686"/>
    </source>
</evidence>
<dbReference type="InterPro" id="IPR049560">
    <property type="entry name" value="MeTrfase_RsmB-F_NOP2_cat"/>
</dbReference>
<keyword evidence="2 5" id="KW-0808">Transferase</keyword>
<evidence type="ECO:0000313" key="7">
    <source>
        <dbReference type="EMBL" id="SUQ25909.1"/>
    </source>
</evidence>
<keyword evidence="3 5" id="KW-0949">S-adenosyl-L-methionine</keyword>
<accession>A0A380S7T7</accession>
<dbReference type="SUPFAM" id="SSF53335">
    <property type="entry name" value="S-adenosyl-L-methionine-dependent methyltransferases"/>
    <property type="match status" value="1"/>
</dbReference>
<feature type="binding site" evidence="5">
    <location>
        <position position="291"/>
    </location>
    <ligand>
        <name>S-adenosyl-L-methionine</name>
        <dbReference type="ChEBI" id="CHEBI:59789"/>
    </ligand>
</feature>
<dbReference type="EMBL" id="UHJL01000005">
    <property type="protein sequence ID" value="SUQ25909.1"/>
    <property type="molecule type" value="Genomic_DNA"/>
</dbReference>
<dbReference type="Gene3D" id="3.30.70.1170">
    <property type="entry name" value="Sun protein, domain 3"/>
    <property type="match status" value="1"/>
</dbReference>
<keyword evidence="4 5" id="KW-0694">RNA-binding</keyword>
<dbReference type="GO" id="GO:0008173">
    <property type="term" value="F:RNA methyltransferase activity"/>
    <property type="evidence" value="ECO:0007669"/>
    <property type="project" value="InterPro"/>
</dbReference>
<dbReference type="RefSeq" id="WP_109573548.1">
    <property type="nucleotide sequence ID" value="NZ_UHJL01000005.1"/>
</dbReference>
<comment type="similarity">
    <text evidence="5">Belongs to the class I-like SAM-binding methyltransferase superfamily. RsmB/NOP family.</text>
</comment>
<dbReference type="Pfam" id="PF22458">
    <property type="entry name" value="RsmF-B_ferredox"/>
    <property type="match status" value="1"/>
</dbReference>
<feature type="active site" description="Nucleophile" evidence="5">
    <location>
        <position position="375"/>
    </location>
</feature>
<feature type="binding site" evidence="5">
    <location>
        <position position="322"/>
    </location>
    <ligand>
        <name>S-adenosyl-L-methionine</name>
        <dbReference type="ChEBI" id="CHEBI:59789"/>
    </ligand>
</feature>
<evidence type="ECO:0000256" key="5">
    <source>
        <dbReference type="PROSITE-ProRule" id="PRU01023"/>
    </source>
</evidence>
<evidence type="ECO:0000256" key="1">
    <source>
        <dbReference type="ARBA" id="ARBA00022603"/>
    </source>
</evidence>
<dbReference type="InterPro" id="IPR023267">
    <property type="entry name" value="RCMT"/>
</dbReference>
<dbReference type="Proteomes" id="UP000255423">
    <property type="component" value="Unassembled WGS sequence"/>
</dbReference>
<dbReference type="InterPro" id="IPR029063">
    <property type="entry name" value="SAM-dependent_MTases_sf"/>
</dbReference>
<dbReference type="PROSITE" id="PS51686">
    <property type="entry name" value="SAM_MT_RSMB_NOP"/>
    <property type="match status" value="1"/>
</dbReference>
<proteinExistence type="inferred from homology"/>
<dbReference type="Gene3D" id="3.40.50.150">
    <property type="entry name" value="Vaccinia Virus protein VP39"/>
    <property type="match status" value="1"/>
</dbReference>
<feature type="domain" description="SAM-dependent MTase RsmB/NOP-type" evidence="6">
    <location>
        <begin position="152"/>
        <end position="424"/>
    </location>
</feature>
<dbReference type="SUPFAM" id="SSF48013">
    <property type="entry name" value="NusB-like"/>
    <property type="match status" value="1"/>
</dbReference>
<evidence type="ECO:0000313" key="8">
    <source>
        <dbReference type="Proteomes" id="UP000255423"/>
    </source>
</evidence>
<dbReference type="CDD" id="cd02440">
    <property type="entry name" value="AdoMet_MTases"/>
    <property type="match status" value="1"/>
</dbReference>
<dbReference type="AlphaFoldDB" id="A0A380S7T7"/>
<dbReference type="PANTHER" id="PTHR22807:SF53">
    <property type="entry name" value="RIBOSOMAL RNA SMALL SUBUNIT METHYLTRANSFERASE B-RELATED"/>
    <property type="match status" value="1"/>
</dbReference>
<feature type="binding site" evidence="5">
    <location>
        <position position="264"/>
    </location>
    <ligand>
        <name>S-adenosyl-L-methionine</name>
        <dbReference type="ChEBI" id="CHEBI:59789"/>
    </ligand>
</feature>
<keyword evidence="1 5" id="KW-0489">Methyltransferase</keyword>
<dbReference type="Gene3D" id="1.10.940.10">
    <property type="entry name" value="NusB-like"/>
    <property type="match status" value="1"/>
</dbReference>
<dbReference type="InterPro" id="IPR001678">
    <property type="entry name" value="MeTrfase_RsmB-F_NOP2_dom"/>
</dbReference>
<dbReference type="GO" id="GO:0003723">
    <property type="term" value="F:RNA binding"/>
    <property type="evidence" value="ECO:0007669"/>
    <property type="project" value="UniProtKB-UniRule"/>
</dbReference>
<protein>
    <submittedName>
        <fullName evidence="7">16S rRNA (Cytosine967-C5)-methyltransferase</fullName>
    </submittedName>
</protein>
<gene>
    <name evidence="7" type="ORF">SAMN05661053_2711</name>
</gene>
<dbReference type="Pfam" id="PF01189">
    <property type="entry name" value="Methyltr_RsmB-F"/>
    <property type="match status" value="1"/>
</dbReference>
<evidence type="ECO:0000256" key="2">
    <source>
        <dbReference type="ARBA" id="ARBA00022679"/>
    </source>
</evidence>
<dbReference type="Pfam" id="PF01029">
    <property type="entry name" value="NusB"/>
    <property type="match status" value="1"/>
</dbReference>
<evidence type="ECO:0000256" key="4">
    <source>
        <dbReference type="ARBA" id="ARBA00022884"/>
    </source>
</evidence>
<feature type="binding site" evidence="5">
    <location>
        <begin position="241"/>
        <end position="247"/>
    </location>
    <ligand>
        <name>S-adenosyl-L-methionine</name>
        <dbReference type="ChEBI" id="CHEBI:59789"/>
    </ligand>
</feature>
<dbReference type="PANTHER" id="PTHR22807">
    <property type="entry name" value="NOP2 YEAST -RELATED NOL1/NOP2/FMU SUN DOMAIN-CONTAINING"/>
    <property type="match status" value="1"/>
</dbReference>
<dbReference type="GO" id="GO:0006355">
    <property type="term" value="P:regulation of DNA-templated transcription"/>
    <property type="evidence" value="ECO:0007669"/>
    <property type="project" value="InterPro"/>
</dbReference>
<reference evidence="7 8" key="1">
    <citation type="submission" date="2017-08" db="EMBL/GenBank/DDBJ databases">
        <authorList>
            <person name="de Groot N.N."/>
        </authorList>
    </citation>
    <scope>NUCLEOTIDE SEQUENCE [LARGE SCALE GENOMIC DNA]</scope>
    <source>
        <strain evidence="7 8">HM2</strain>
    </source>
</reference>
<dbReference type="InterPro" id="IPR054728">
    <property type="entry name" value="RsmB-like_ferredoxin"/>
</dbReference>
<sequence length="424" mass="47073">MLTEREEAFRVLLLWQRDGSFIKESGLSPFAMELALGVCRRHLYLEYFVKSLTKKLPSLEARVILEMGLFQMFFMDVPDYAAINDSVELAKSANLGESTARLVNAVLRTARRQGEPALPPQRVRRVSVENSVPEWLVRRWFDVYGGDRAEALAKATLERPTEWIRVNLQKTSAPVLAEKIGITGASILYDRFIEIPRDVGVKLLLALPEFVKGEFSFQNPSAFEVVKLLDLKPGLKVWDACAAPGGKTALMAEMDSSLEILASDSSASRLEKMQDLMNRLGLTNIKTEVIDLVPASATAPQHSSLSSLVSRLSSKFDRILLDVPCSNMGVIARRPESVYRMTPESINEVAELQFKILENASAALAPGGRLVYATCSPDPTETTRVIARFVKAHPEFVKVGEPVLPGLKDSRLDGFFAQALEYKK</sequence>
<name>A0A380S7T7_FIBSU</name>
<dbReference type="GO" id="GO:0001510">
    <property type="term" value="P:RNA methylation"/>
    <property type="evidence" value="ECO:0007669"/>
    <property type="project" value="InterPro"/>
</dbReference>
<evidence type="ECO:0000256" key="3">
    <source>
        <dbReference type="ARBA" id="ARBA00022691"/>
    </source>
</evidence>
<dbReference type="InterPro" id="IPR035926">
    <property type="entry name" value="NusB-like_sf"/>
</dbReference>
<organism evidence="7 8">
    <name type="scientific">Fibrobacter succinogenes</name>
    <name type="common">Bacteroides succinogenes</name>
    <dbReference type="NCBI Taxonomy" id="833"/>
    <lineage>
        <taxon>Bacteria</taxon>
        <taxon>Pseudomonadati</taxon>
        <taxon>Fibrobacterota</taxon>
        <taxon>Fibrobacteria</taxon>
        <taxon>Fibrobacterales</taxon>
        <taxon>Fibrobacteraceae</taxon>
        <taxon>Fibrobacter</taxon>
    </lineage>
</organism>
<dbReference type="InterPro" id="IPR006027">
    <property type="entry name" value="NusB_RsmB_TIM44"/>
</dbReference>
<dbReference type="PRINTS" id="PR02008">
    <property type="entry name" value="RCMTFAMILY"/>
</dbReference>